<comment type="function">
    <text evidence="7">Splits internally a 1,3-beta-glucan molecule and transfers the newly generated reducing end (the donor) to the non-reducing end of another 1,3-beta-glucan molecule (the acceptor) forming a 1,3-beta linkage, resulting in the elongation of 1,3-beta-glucan chains in the cell wall.</text>
</comment>
<feature type="compositionally biased region" description="Low complexity" evidence="8">
    <location>
        <begin position="436"/>
        <end position="467"/>
    </location>
</feature>
<evidence type="ECO:0000256" key="8">
    <source>
        <dbReference type="SAM" id="MobiDB-lite"/>
    </source>
</evidence>
<organism evidence="9 10">
    <name type="scientific">Saccharomycopsis crataegensis</name>
    <dbReference type="NCBI Taxonomy" id="43959"/>
    <lineage>
        <taxon>Eukaryota</taxon>
        <taxon>Fungi</taxon>
        <taxon>Dikarya</taxon>
        <taxon>Ascomycota</taxon>
        <taxon>Saccharomycotina</taxon>
        <taxon>Saccharomycetes</taxon>
        <taxon>Saccharomycopsidaceae</taxon>
        <taxon>Saccharomycopsis</taxon>
    </lineage>
</organism>
<dbReference type="EC" id="2.4.1.-" evidence="7"/>
<dbReference type="InterPro" id="IPR004886">
    <property type="entry name" value="Glucanosyltransferase"/>
</dbReference>
<feature type="signal peptide" evidence="7">
    <location>
        <begin position="1"/>
        <end position="18"/>
    </location>
</feature>
<dbReference type="GO" id="GO:0071970">
    <property type="term" value="P:fungal-type cell wall (1-&gt;3)-beta-D-glucan biosynthetic process"/>
    <property type="evidence" value="ECO:0007669"/>
    <property type="project" value="TreeGrafter"/>
</dbReference>
<dbReference type="SUPFAM" id="SSF51445">
    <property type="entry name" value="(Trans)glycosidases"/>
    <property type="match status" value="1"/>
</dbReference>
<keyword evidence="5" id="KW-0325">Glycoprotein</keyword>
<keyword evidence="7" id="KW-0472">Membrane</keyword>
<dbReference type="GO" id="GO:0031505">
    <property type="term" value="P:fungal-type cell wall organization"/>
    <property type="evidence" value="ECO:0007669"/>
    <property type="project" value="TreeGrafter"/>
</dbReference>
<keyword evidence="10" id="KW-1185">Reference proteome</keyword>
<protein>
    <recommendedName>
        <fullName evidence="7">1,3-beta-glucanosyltransferase</fullName>
        <ecNumber evidence="7">2.4.1.-</ecNumber>
    </recommendedName>
</protein>
<evidence type="ECO:0000256" key="1">
    <source>
        <dbReference type="ARBA" id="ARBA00004589"/>
    </source>
</evidence>
<accession>A0AAV5QKG9</accession>
<gene>
    <name evidence="9" type="ORF">DASC09_024420</name>
</gene>
<dbReference type="RefSeq" id="XP_064852117.1">
    <property type="nucleotide sequence ID" value="XM_064996045.1"/>
</dbReference>
<dbReference type="GeneID" id="90073096"/>
<name>A0AAV5QKG9_9ASCO</name>
<keyword evidence="7" id="KW-0808">Transferase</keyword>
<dbReference type="Gene3D" id="3.20.20.80">
    <property type="entry name" value="Glycosidases"/>
    <property type="match status" value="1"/>
</dbReference>
<dbReference type="PANTHER" id="PTHR31468:SF4">
    <property type="entry name" value="1,3-BETA-GLUCANOSYLTRANSFERASE GAS3-RELATED"/>
    <property type="match status" value="1"/>
</dbReference>
<dbReference type="GO" id="GO:0098552">
    <property type="term" value="C:side of membrane"/>
    <property type="evidence" value="ECO:0007669"/>
    <property type="project" value="UniProtKB-KW"/>
</dbReference>
<dbReference type="InterPro" id="IPR017853">
    <property type="entry name" value="GH"/>
</dbReference>
<dbReference type="Proteomes" id="UP001360560">
    <property type="component" value="Unassembled WGS sequence"/>
</dbReference>
<comment type="subcellular location">
    <subcellularLocation>
        <location evidence="7">Cell membrane</location>
        <topology evidence="7">Lipid-anchor</topology>
        <topology evidence="7">GPI-anchor</topology>
    </subcellularLocation>
    <subcellularLocation>
        <location evidence="1">Membrane</location>
        <topology evidence="1">Lipid-anchor</topology>
        <topology evidence="1">GPI-anchor</topology>
    </subcellularLocation>
</comment>
<evidence type="ECO:0000256" key="2">
    <source>
        <dbReference type="ARBA" id="ARBA00007528"/>
    </source>
</evidence>
<evidence type="ECO:0000256" key="5">
    <source>
        <dbReference type="ARBA" id="ARBA00023180"/>
    </source>
</evidence>
<proteinExistence type="inferred from homology"/>
<keyword evidence="3 7" id="KW-0336">GPI-anchor</keyword>
<dbReference type="GO" id="GO:0005886">
    <property type="term" value="C:plasma membrane"/>
    <property type="evidence" value="ECO:0007669"/>
    <property type="project" value="UniProtKB-SubCell"/>
</dbReference>
<reference evidence="9 10" key="1">
    <citation type="journal article" date="2023" name="Elife">
        <title>Identification of key yeast species and microbe-microbe interactions impacting larval growth of Drosophila in the wild.</title>
        <authorList>
            <person name="Mure A."/>
            <person name="Sugiura Y."/>
            <person name="Maeda R."/>
            <person name="Honda K."/>
            <person name="Sakurai N."/>
            <person name="Takahashi Y."/>
            <person name="Watada M."/>
            <person name="Katoh T."/>
            <person name="Gotoh A."/>
            <person name="Gotoh Y."/>
            <person name="Taniguchi I."/>
            <person name="Nakamura K."/>
            <person name="Hayashi T."/>
            <person name="Katayama T."/>
            <person name="Uemura T."/>
            <person name="Hattori Y."/>
        </authorList>
    </citation>
    <scope>NUCLEOTIDE SEQUENCE [LARGE SCALE GENOMIC DNA]</scope>
    <source>
        <strain evidence="9 10">SC-9</strain>
    </source>
</reference>
<feature type="region of interest" description="Disordered" evidence="8">
    <location>
        <begin position="428"/>
        <end position="469"/>
    </location>
</feature>
<evidence type="ECO:0000313" key="10">
    <source>
        <dbReference type="Proteomes" id="UP001360560"/>
    </source>
</evidence>
<evidence type="ECO:0000256" key="6">
    <source>
        <dbReference type="ARBA" id="ARBA00023316"/>
    </source>
</evidence>
<dbReference type="GO" id="GO:0016740">
    <property type="term" value="F:transferase activity"/>
    <property type="evidence" value="ECO:0007669"/>
    <property type="project" value="UniProtKB-KW"/>
</dbReference>
<sequence>MLAKSLVSLATYLACANALIPLTIKGNRFIKPATKASDDGEVFFLKGVDYQPGGSSAYTGDDADGDVLSDANACYRDAYVLQQAGVNIIRTYTVNPDVDHDDCMSILNDAGIYVLLDVNSALDGQSLNRDSPSSSYNAEYLTRVFKVIEAFKGYPNLLGFFSGNEIINSESSAKLSPPYIRAVQRDMKQYIAAHANRTIPVGYSAADVSTLLKVSFNYLSCDNDDDSHADFFGLNSYEWCSGSTYSTSGYSTLNSTFSNASVPVFFSEYGCNTVTPRTFEEISEGIFGGLLNTFSGGLVYEYAEEANEYGLVVISDSNDTLSYKTDYDNFKSELGKVNSSLSIAESSVVNRSLASCSSSLIQSEDSSFNLTFTLPSQPSDITKLIKNGVSGASEGAIVNIDAKSSNYTILDSAGDEVDNAIVSFSGENEVNSQDGTTPSVASPSTSAVSSSSSTTKAASAANTSTSKGEAGVYNAGQIGPVAGLMALMVSALL</sequence>
<comment type="caution">
    <text evidence="9">The sequence shown here is derived from an EMBL/GenBank/DDBJ whole genome shotgun (WGS) entry which is preliminary data.</text>
</comment>
<evidence type="ECO:0000256" key="3">
    <source>
        <dbReference type="ARBA" id="ARBA00022622"/>
    </source>
</evidence>
<comment type="similarity">
    <text evidence="2 7">Belongs to the glycosyl hydrolase 72 family.</text>
</comment>
<dbReference type="PANTHER" id="PTHR31468">
    <property type="entry name" value="1,3-BETA-GLUCANOSYLTRANSFERASE GAS1"/>
    <property type="match status" value="1"/>
</dbReference>
<evidence type="ECO:0000256" key="4">
    <source>
        <dbReference type="ARBA" id="ARBA00022729"/>
    </source>
</evidence>
<evidence type="ECO:0000256" key="7">
    <source>
        <dbReference type="RuleBase" id="RU361209"/>
    </source>
</evidence>
<dbReference type="Pfam" id="PF03198">
    <property type="entry name" value="Glyco_hydro_72"/>
    <property type="match status" value="1"/>
</dbReference>
<keyword evidence="4 7" id="KW-0732">Signal</keyword>
<dbReference type="EMBL" id="BTFZ01000004">
    <property type="protein sequence ID" value="GMM35117.1"/>
    <property type="molecule type" value="Genomic_DNA"/>
</dbReference>
<evidence type="ECO:0000313" key="9">
    <source>
        <dbReference type="EMBL" id="GMM35117.1"/>
    </source>
</evidence>
<dbReference type="AlphaFoldDB" id="A0AAV5QKG9"/>
<keyword evidence="6" id="KW-0961">Cell wall biogenesis/degradation</keyword>
<keyword evidence="7" id="KW-0449">Lipoprotein</keyword>
<feature type="chain" id="PRO_5043113744" description="1,3-beta-glucanosyltransferase" evidence="7">
    <location>
        <begin position="19"/>
        <end position="493"/>
    </location>
</feature>